<comment type="caution">
    <text evidence="1">The sequence shown here is derived from an EMBL/GenBank/DDBJ whole genome shotgun (WGS) entry which is preliminary data.</text>
</comment>
<dbReference type="Proteomes" id="UP000256869">
    <property type="component" value="Unassembled WGS sequence"/>
</dbReference>
<dbReference type="RefSeq" id="WP_115994076.1">
    <property type="nucleotide sequence ID" value="NZ_QRDY01000011.1"/>
</dbReference>
<accession>A0A3D9I6A0</accession>
<sequence>MITATVTFHRNSDRHIDAYGISLHRDMRKTYAIASVFLDEPLGVNDAVRDAMATAAIISRDNTCDVLVIGSEKPFKHPASRARFEKSVVSVRARMQFSYNPPRKKDSQRYARDAAIRKTTIIEKFEEE</sequence>
<gene>
    <name evidence="1" type="ORF">DFP95_11189</name>
</gene>
<evidence type="ECO:0000313" key="2">
    <source>
        <dbReference type="Proteomes" id="UP000256869"/>
    </source>
</evidence>
<reference evidence="1 2" key="1">
    <citation type="submission" date="2018-07" db="EMBL/GenBank/DDBJ databases">
        <title>Genomic Encyclopedia of Type Strains, Phase III (KMG-III): the genomes of soil and plant-associated and newly described type strains.</title>
        <authorList>
            <person name="Whitman W."/>
        </authorList>
    </citation>
    <scope>NUCLEOTIDE SEQUENCE [LARGE SCALE GENOMIC DNA]</scope>
    <source>
        <strain evidence="1 2">CECT 8236</strain>
    </source>
</reference>
<protein>
    <submittedName>
        <fullName evidence="1">Uncharacterized protein</fullName>
    </submittedName>
</protein>
<evidence type="ECO:0000313" key="1">
    <source>
        <dbReference type="EMBL" id="RED57175.1"/>
    </source>
</evidence>
<dbReference type="EMBL" id="QRDY01000011">
    <property type="protein sequence ID" value="RED57175.1"/>
    <property type="molecule type" value="Genomic_DNA"/>
</dbReference>
<dbReference type="AlphaFoldDB" id="A0A3D9I6A0"/>
<keyword evidence="2" id="KW-1185">Reference proteome</keyword>
<name>A0A3D9I6A0_9BACL</name>
<organism evidence="1 2">
    <name type="scientific">Cohnella lupini</name>
    <dbReference type="NCBI Taxonomy" id="1294267"/>
    <lineage>
        <taxon>Bacteria</taxon>
        <taxon>Bacillati</taxon>
        <taxon>Bacillota</taxon>
        <taxon>Bacilli</taxon>
        <taxon>Bacillales</taxon>
        <taxon>Paenibacillaceae</taxon>
        <taxon>Cohnella</taxon>
    </lineage>
</organism>
<proteinExistence type="predicted"/>